<dbReference type="AlphaFoldDB" id="A0AAD7Q4S8"/>
<dbReference type="PROSITE" id="PS00530">
    <property type="entry name" value="RNASE_T2_1"/>
    <property type="match status" value="1"/>
</dbReference>
<dbReference type="KEGG" id="qsa:O6P43_004683"/>
<evidence type="ECO:0000256" key="1">
    <source>
        <dbReference type="ARBA" id="ARBA00007469"/>
    </source>
</evidence>
<dbReference type="EMBL" id="JARAOO010000003">
    <property type="protein sequence ID" value="KAJ7974641.1"/>
    <property type="molecule type" value="Genomic_DNA"/>
</dbReference>
<dbReference type="GO" id="GO:0033897">
    <property type="term" value="F:ribonuclease T2 activity"/>
    <property type="evidence" value="ECO:0007669"/>
    <property type="project" value="InterPro"/>
</dbReference>
<dbReference type="GO" id="GO:0006401">
    <property type="term" value="P:RNA catabolic process"/>
    <property type="evidence" value="ECO:0007669"/>
    <property type="project" value="TreeGrafter"/>
</dbReference>
<dbReference type="PANTHER" id="PTHR11240">
    <property type="entry name" value="RIBONUCLEASE T2"/>
    <property type="match status" value="1"/>
</dbReference>
<evidence type="ECO:0000256" key="3">
    <source>
        <dbReference type="ARBA" id="ARBA00022759"/>
    </source>
</evidence>
<evidence type="ECO:0000313" key="8">
    <source>
        <dbReference type="EMBL" id="KAJ7974641.1"/>
    </source>
</evidence>
<keyword evidence="7" id="KW-0732">Signal</keyword>
<accession>A0AAD7Q4S8</accession>
<keyword evidence="2" id="KW-0540">Nuclease</keyword>
<feature type="chain" id="PRO_5042249059" evidence="7">
    <location>
        <begin position="22"/>
        <end position="270"/>
    </location>
</feature>
<feature type="signal peptide" evidence="7">
    <location>
        <begin position="1"/>
        <end position="21"/>
    </location>
</feature>
<dbReference type="PANTHER" id="PTHR11240:SF22">
    <property type="entry name" value="RIBONUCLEASE T2"/>
    <property type="match status" value="1"/>
</dbReference>
<keyword evidence="4" id="KW-1015">Disulfide bond</keyword>
<organism evidence="8 9">
    <name type="scientific">Quillaja saponaria</name>
    <name type="common">Soap bark tree</name>
    <dbReference type="NCBI Taxonomy" id="32244"/>
    <lineage>
        <taxon>Eukaryota</taxon>
        <taxon>Viridiplantae</taxon>
        <taxon>Streptophyta</taxon>
        <taxon>Embryophyta</taxon>
        <taxon>Tracheophyta</taxon>
        <taxon>Spermatophyta</taxon>
        <taxon>Magnoliopsida</taxon>
        <taxon>eudicotyledons</taxon>
        <taxon>Gunneridae</taxon>
        <taxon>Pentapetalae</taxon>
        <taxon>rosids</taxon>
        <taxon>fabids</taxon>
        <taxon>Fabales</taxon>
        <taxon>Quillajaceae</taxon>
        <taxon>Quillaja</taxon>
    </lineage>
</organism>
<sequence length="270" mass="31410">MKCKLVLVGLYILLVGFQVFCQVEDDENEVDQQYDYFKLVLRWPNSYCKTNTCRKTVPQRFTIHGLWPQRKDGTDLTYCDTTETLTDATLNSFKSDLLEYWPDLSTNNFEASKSLWRYQWEKHGTCSASKFNAQEYIERAILRTKNNDVLPMLKNAGIQPYGASYSTSRIQKAIKDITLHNPDIKCNKDAKKNIYLYEIHICFEYNGRVIRDCRNRVIDCENKNPIFASRVEAHGTDQASLLSSIGLQYLSKHDLRPTETTSSFKTRESY</sequence>
<evidence type="ECO:0000256" key="4">
    <source>
        <dbReference type="ARBA" id="ARBA00023157"/>
    </source>
</evidence>
<dbReference type="InterPro" id="IPR018188">
    <property type="entry name" value="RNase_T2_His_AS_1"/>
</dbReference>
<evidence type="ECO:0000256" key="6">
    <source>
        <dbReference type="RuleBase" id="RU004328"/>
    </source>
</evidence>
<evidence type="ECO:0000256" key="2">
    <source>
        <dbReference type="ARBA" id="ARBA00022722"/>
    </source>
</evidence>
<dbReference type="Proteomes" id="UP001163823">
    <property type="component" value="Chromosome 3"/>
</dbReference>
<keyword evidence="9" id="KW-1185">Reference proteome</keyword>
<name>A0AAD7Q4S8_QUISA</name>
<dbReference type="InterPro" id="IPR033130">
    <property type="entry name" value="RNase_T2_His_AS_2"/>
</dbReference>
<dbReference type="CDD" id="cd01061">
    <property type="entry name" value="RNase_T2_euk"/>
    <property type="match status" value="1"/>
</dbReference>
<dbReference type="GO" id="GO:0003723">
    <property type="term" value="F:RNA binding"/>
    <property type="evidence" value="ECO:0007669"/>
    <property type="project" value="InterPro"/>
</dbReference>
<dbReference type="InterPro" id="IPR036430">
    <property type="entry name" value="RNase_T2-like_sf"/>
</dbReference>
<keyword evidence="3" id="KW-0255">Endonuclease</keyword>
<evidence type="ECO:0000313" key="9">
    <source>
        <dbReference type="Proteomes" id="UP001163823"/>
    </source>
</evidence>
<dbReference type="InterPro" id="IPR033697">
    <property type="entry name" value="Ribonuclease_T2_eukaryotic"/>
</dbReference>
<dbReference type="Gene3D" id="3.90.730.10">
    <property type="entry name" value="Ribonuclease T2-like"/>
    <property type="match status" value="1"/>
</dbReference>
<evidence type="ECO:0000256" key="7">
    <source>
        <dbReference type="SAM" id="SignalP"/>
    </source>
</evidence>
<dbReference type="Pfam" id="PF00445">
    <property type="entry name" value="Ribonuclease_T2"/>
    <property type="match status" value="1"/>
</dbReference>
<protein>
    <submittedName>
        <fullName evidence="8">Ribonuclease</fullName>
    </submittedName>
</protein>
<gene>
    <name evidence="8" type="ORF">O6P43_004683</name>
</gene>
<keyword evidence="3" id="KW-0378">Hydrolase</keyword>
<evidence type="ECO:0000256" key="5">
    <source>
        <dbReference type="ARBA" id="ARBA00023239"/>
    </source>
</evidence>
<dbReference type="GO" id="GO:0005576">
    <property type="term" value="C:extracellular region"/>
    <property type="evidence" value="ECO:0007669"/>
    <property type="project" value="TreeGrafter"/>
</dbReference>
<reference evidence="8" key="1">
    <citation type="journal article" date="2023" name="Science">
        <title>Elucidation of the pathway for biosynthesis of saponin adjuvants from the soapbark tree.</title>
        <authorList>
            <person name="Reed J."/>
            <person name="Orme A."/>
            <person name="El-Demerdash A."/>
            <person name="Owen C."/>
            <person name="Martin L.B.B."/>
            <person name="Misra R.C."/>
            <person name="Kikuchi S."/>
            <person name="Rejzek M."/>
            <person name="Martin A.C."/>
            <person name="Harkess A."/>
            <person name="Leebens-Mack J."/>
            <person name="Louveau T."/>
            <person name="Stephenson M.J."/>
            <person name="Osbourn A."/>
        </authorList>
    </citation>
    <scope>NUCLEOTIDE SEQUENCE</scope>
    <source>
        <strain evidence="8">S10</strain>
    </source>
</reference>
<proteinExistence type="inferred from homology"/>
<comment type="similarity">
    <text evidence="1 6">Belongs to the RNase T2 family.</text>
</comment>
<comment type="caution">
    <text evidence="8">The sequence shown here is derived from an EMBL/GenBank/DDBJ whole genome shotgun (WGS) entry which is preliminary data.</text>
</comment>
<keyword evidence="5" id="KW-0456">Lyase</keyword>
<dbReference type="SUPFAM" id="SSF55895">
    <property type="entry name" value="Ribonuclease Rh-like"/>
    <property type="match status" value="1"/>
</dbReference>
<dbReference type="PROSITE" id="PS00531">
    <property type="entry name" value="RNASE_T2_2"/>
    <property type="match status" value="1"/>
</dbReference>
<dbReference type="InterPro" id="IPR001568">
    <property type="entry name" value="RNase_T2-like"/>
</dbReference>